<evidence type="ECO:0000313" key="4">
    <source>
        <dbReference type="Proteomes" id="UP001139682"/>
    </source>
</evidence>
<feature type="domain" description="NAD(P)-binding" evidence="2">
    <location>
        <begin position="65"/>
        <end position="254"/>
    </location>
</feature>
<comment type="caution">
    <text evidence="3">The sequence shown here is derived from an EMBL/GenBank/DDBJ whole genome shotgun (WGS) entry which is preliminary data.</text>
</comment>
<dbReference type="PROSITE" id="PS51318">
    <property type="entry name" value="TAT"/>
    <property type="match status" value="1"/>
</dbReference>
<dbReference type="InterPro" id="IPR051604">
    <property type="entry name" value="Ergot_Alk_Oxidoreductase"/>
</dbReference>
<dbReference type="InterPro" id="IPR036291">
    <property type="entry name" value="NAD(P)-bd_dom_sf"/>
</dbReference>
<gene>
    <name evidence="3" type="ORF">MST27_14715</name>
</gene>
<dbReference type="PANTHER" id="PTHR43162">
    <property type="match status" value="1"/>
</dbReference>
<keyword evidence="1" id="KW-0812">Transmembrane</keyword>
<evidence type="ECO:0000313" key="3">
    <source>
        <dbReference type="EMBL" id="MCJ0974621.1"/>
    </source>
</evidence>
<accession>A0A9X1W3N3</accession>
<keyword evidence="1" id="KW-1133">Transmembrane helix</keyword>
<dbReference type="InterPro" id="IPR006311">
    <property type="entry name" value="TAT_signal"/>
</dbReference>
<dbReference type="RefSeq" id="WP_243606696.1">
    <property type="nucleotide sequence ID" value="NZ_JALGRD010000008.1"/>
</dbReference>
<dbReference type="InterPro" id="IPR016040">
    <property type="entry name" value="NAD(P)-bd_dom"/>
</dbReference>
<feature type="transmembrane region" description="Helical" evidence="1">
    <location>
        <begin position="26"/>
        <end position="44"/>
    </location>
</feature>
<dbReference type="Gene3D" id="3.90.25.10">
    <property type="entry name" value="UDP-galactose 4-epimerase, domain 1"/>
    <property type="match status" value="1"/>
</dbReference>
<evidence type="ECO:0000256" key="1">
    <source>
        <dbReference type="SAM" id="Phobius"/>
    </source>
</evidence>
<dbReference type="EMBL" id="JALGRD010000008">
    <property type="protein sequence ID" value="MCJ0974621.1"/>
    <property type="molecule type" value="Genomic_DNA"/>
</dbReference>
<keyword evidence="4" id="KW-1185">Reference proteome</keyword>
<name>A0A9X1W3N3_9GAMM</name>
<dbReference type="PANTHER" id="PTHR43162:SF1">
    <property type="entry name" value="PRESTALK A DIFFERENTIATION PROTEIN A"/>
    <property type="match status" value="1"/>
</dbReference>
<dbReference type="AlphaFoldDB" id="A0A9X1W3N3"/>
<reference evidence="3" key="1">
    <citation type="submission" date="2022-03" db="EMBL/GenBank/DDBJ databases">
        <title>Pseudomonas marianensis sp. nov., a marine bacterium isolated from deep-sea sediments of the Mariana Trench.</title>
        <authorList>
            <person name="Wei Y."/>
        </authorList>
    </citation>
    <scope>NUCLEOTIDE SEQUENCE</scope>
    <source>
        <strain evidence="3">PS1</strain>
    </source>
</reference>
<dbReference type="Gene3D" id="3.40.50.720">
    <property type="entry name" value="NAD(P)-binding Rossmann-like Domain"/>
    <property type="match status" value="1"/>
</dbReference>
<evidence type="ECO:0000259" key="2">
    <source>
        <dbReference type="Pfam" id="PF13460"/>
    </source>
</evidence>
<dbReference type="SUPFAM" id="SSF51735">
    <property type="entry name" value="NAD(P)-binding Rossmann-fold domains"/>
    <property type="match status" value="1"/>
</dbReference>
<sequence length="356" mass="37970">MVNKADPDFVGDARRQSEHGIDRRRFLGGLVLGAGAGMLASLGAPRFSHAASTSMRNRIVVTAPTGNIGHQVLHNLLDSDALHSGVSIRVIARDPSRLPTATRGRIEVVQGSHGDSAVVDEAFKDADTVFWLCPADPTAESVMAAYVGFTRPACEAITAHGVRRVVGISALGRGTPMAASAGYVTASLAMDDLIAGTGADFRALTMPSFMDNIARQAKPIRDQGVFFLPIDGDRKLPAVATRDIASVAASLLLDTSWSGRSEVPVLGPEDLSFNEMASIISDVLGKPVRYQQVSFEAYKAGFVQRGMSEAMAQGMTDMARAKNEGLDSAVQRTPASRTATSFRQWCEDELRPVVLR</sequence>
<dbReference type="Proteomes" id="UP001139682">
    <property type="component" value="Unassembled WGS sequence"/>
</dbReference>
<proteinExistence type="predicted"/>
<dbReference type="Pfam" id="PF13460">
    <property type="entry name" value="NAD_binding_10"/>
    <property type="match status" value="1"/>
</dbReference>
<keyword evidence="1" id="KW-0472">Membrane</keyword>
<organism evidence="3 4">
    <name type="scientific">Stutzerimonas marianensis</name>
    <dbReference type="NCBI Taxonomy" id="2929513"/>
    <lineage>
        <taxon>Bacteria</taxon>
        <taxon>Pseudomonadati</taxon>
        <taxon>Pseudomonadota</taxon>
        <taxon>Gammaproteobacteria</taxon>
        <taxon>Pseudomonadales</taxon>
        <taxon>Pseudomonadaceae</taxon>
        <taxon>Stutzerimonas</taxon>
    </lineage>
</organism>
<protein>
    <submittedName>
        <fullName evidence="3">NAD(P)H-binding protein</fullName>
    </submittedName>
</protein>